<dbReference type="Proteomes" id="UP000566819">
    <property type="component" value="Unassembled WGS sequence"/>
</dbReference>
<accession>A0A8H4W2G2</accession>
<evidence type="ECO:0000259" key="2">
    <source>
        <dbReference type="Pfam" id="PF12937"/>
    </source>
</evidence>
<dbReference type="AlphaFoldDB" id="A0A8H4W2G2"/>
<protein>
    <recommendedName>
        <fullName evidence="2">F-box domain-containing protein</fullName>
    </recommendedName>
</protein>
<dbReference type="InterPro" id="IPR036047">
    <property type="entry name" value="F-box-like_dom_sf"/>
</dbReference>
<reference evidence="3 4" key="1">
    <citation type="submission" date="2020-03" db="EMBL/GenBank/DDBJ databases">
        <title>Draft Genome Sequence of Cudoniella acicularis.</title>
        <authorList>
            <person name="Buettner E."/>
            <person name="Kellner H."/>
        </authorList>
    </citation>
    <scope>NUCLEOTIDE SEQUENCE [LARGE SCALE GENOMIC DNA]</scope>
    <source>
        <strain evidence="3 4">DSM 108380</strain>
    </source>
</reference>
<evidence type="ECO:0000256" key="1">
    <source>
        <dbReference type="SAM" id="Coils"/>
    </source>
</evidence>
<feature type="domain" description="F-box" evidence="2">
    <location>
        <begin position="92"/>
        <end position="124"/>
    </location>
</feature>
<evidence type="ECO:0000313" key="4">
    <source>
        <dbReference type="Proteomes" id="UP000566819"/>
    </source>
</evidence>
<proteinExistence type="predicted"/>
<feature type="coiled-coil region" evidence="1">
    <location>
        <begin position="2"/>
        <end position="32"/>
    </location>
</feature>
<keyword evidence="1" id="KW-0175">Coiled coil</keyword>
<organism evidence="3 4">
    <name type="scientific">Cudoniella acicularis</name>
    <dbReference type="NCBI Taxonomy" id="354080"/>
    <lineage>
        <taxon>Eukaryota</taxon>
        <taxon>Fungi</taxon>
        <taxon>Dikarya</taxon>
        <taxon>Ascomycota</taxon>
        <taxon>Pezizomycotina</taxon>
        <taxon>Leotiomycetes</taxon>
        <taxon>Helotiales</taxon>
        <taxon>Tricladiaceae</taxon>
        <taxon>Cudoniella</taxon>
    </lineage>
</organism>
<sequence length="200" mass="23622">MLVVTRKRKRELEAEERELERKQRRAAMARKRYYDIDSRVSWKVSTLIVGKIDVKDNSSEGFDGWRLELSRNEKWRLLVEYQHHQLTPPTLWTLPPELHLQIFKYLQDDILTATCLGLTCRKFYPIYRNLHSVPVELTSRILTGLQKCKGFRQTREHNLKLALQLIRGFRPVNFYYDIQVGKLVHREGGVKGEGDVGKDE</sequence>
<evidence type="ECO:0000313" key="3">
    <source>
        <dbReference type="EMBL" id="KAF4631091.1"/>
    </source>
</evidence>
<dbReference type="Pfam" id="PF12937">
    <property type="entry name" value="F-box-like"/>
    <property type="match status" value="1"/>
</dbReference>
<dbReference type="EMBL" id="JAAMPI010000478">
    <property type="protein sequence ID" value="KAF4631091.1"/>
    <property type="molecule type" value="Genomic_DNA"/>
</dbReference>
<dbReference type="InterPro" id="IPR001810">
    <property type="entry name" value="F-box_dom"/>
</dbReference>
<name>A0A8H4W2G2_9HELO</name>
<gene>
    <name evidence="3" type="ORF">G7Y89_g7036</name>
</gene>
<dbReference type="SUPFAM" id="SSF81383">
    <property type="entry name" value="F-box domain"/>
    <property type="match status" value="1"/>
</dbReference>
<keyword evidence="4" id="KW-1185">Reference proteome</keyword>
<comment type="caution">
    <text evidence="3">The sequence shown here is derived from an EMBL/GenBank/DDBJ whole genome shotgun (WGS) entry which is preliminary data.</text>
</comment>